<evidence type="ECO:0000259" key="8">
    <source>
        <dbReference type="PROSITE" id="PS00300"/>
    </source>
</evidence>
<dbReference type="Gene3D" id="1.20.120.140">
    <property type="entry name" value="Signal recognition particle SRP54, nucleotide-binding domain"/>
    <property type="match status" value="1"/>
</dbReference>
<reference evidence="9 10" key="2">
    <citation type="submission" date="2018-11" db="EMBL/GenBank/DDBJ databases">
        <authorList>
            <consortium name="Pathogen Informatics"/>
        </authorList>
    </citation>
    <scope>NUCLEOTIDE SEQUENCE [LARGE SCALE GENOMIC DNA]</scope>
</reference>
<dbReference type="FunFam" id="1.10.260.30:FF:000002">
    <property type="entry name" value="Signal recognition particle 54 kDa protein"/>
    <property type="match status" value="1"/>
</dbReference>
<feature type="domain" description="SRP54-type proteins GTP-binding" evidence="8">
    <location>
        <begin position="16"/>
        <end position="29"/>
    </location>
</feature>
<evidence type="ECO:0000256" key="4">
    <source>
        <dbReference type="ARBA" id="ARBA00023134"/>
    </source>
</evidence>
<evidence type="ECO:0000313" key="10">
    <source>
        <dbReference type="Proteomes" id="UP000050794"/>
    </source>
</evidence>
<dbReference type="InterPro" id="IPR042101">
    <property type="entry name" value="SRP54_N_sf"/>
</dbReference>
<dbReference type="PANTHER" id="PTHR11564:SF5">
    <property type="entry name" value="SIGNAL RECOGNITION PARTICLE SUBUNIT SRP54"/>
    <property type="match status" value="1"/>
</dbReference>
<evidence type="ECO:0000256" key="7">
    <source>
        <dbReference type="ARBA" id="ARBA00048157"/>
    </source>
</evidence>
<dbReference type="EMBL" id="UYWY01024139">
    <property type="protein sequence ID" value="VDM48410.1"/>
    <property type="molecule type" value="Genomic_DNA"/>
</dbReference>
<evidence type="ECO:0000313" key="11">
    <source>
        <dbReference type="WBParaSite" id="TCNE_0001709001-mRNA-1"/>
    </source>
</evidence>
<gene>
    <name evidence="9" type="ORF">TCNE_LOCUS17089</name>
</gene>
<dbReference type="PROSITE" id="PS00300">
    <property type="entry name" value="SRP54"/>
    <property type="match status" value="1"/>
</dbReference>
<sequence length="282" mass="31957">MSALRVDFRVAATRSPIIFIGTGEHIDDFEQFEVKPFVQKLLGMGDIEGLVKKVNEMGLEDNEELIKRLKHGMFTLRDMYEQFQNIMKMGPFNQIMSMIPGFGPDFMTKGNEQESQSRLKKLMTIMDSMSDFELDHPKANDLFSKEAGRVQRVARGSGTSVTEVKELLTQYKKFADMVKKMGSMKGLFKVHPRPHIFSPTLLHFRMFFIAEPPVLALELTIINGDMNTKNINPSQLQKLNQQMAKMMDPRVLQHMGGMGGLQNMMKQLQGASSAMGGSKRNN</sequence>
<proteinExistence type="predicted"/>
<dbReference type="GO" id="GO:0008312">
    <property type="term" value="F:7S RNA binding"/>
    <property type="evidence" value="ECO:0007669"/>
    <property type="project" value="InterPro"/>
</dbReference>
<comment type="catalytic activity">
    <reaction evidence="7">
        <text>GTP + H2O = GDP + phosphate + H(+)</text>
        <dbReference type="Rhea" id="RHEA:19669"/>
        <dbReference type="ChEBI" id="CHEBI:15377"/>
        <dbReference type="ChEBI" id="CHEBI:15378"/>
        <dbReference type="ChEBI" id="CHEBI:37565"/>
        <dbReference type="ChEBI" id="CHEBI:43474"/>
        <dbReference type="ChEBI" id="CHEBI:58189"/>
        <dbReference type="EC" id="3.6.5.4"/>
    </reaction>
    <physiologicalReaction direction="left-to-right" evidence="7">
        <dbReference type="Rhea" id="RHEA:19670"/>
    </physiologicalReaction>
</comment>
<dbReference type="InterPro" id="IPR000897">
    <property type="entry name" value="SRP54_GTPase_dom"/>
</dbReference>
<dbReference type="InterPro" id="IPR036891">
    <property type="entry name" value="Signal_recog_part_SRP54_M_sf"/>
</dbReference>
<evidence type="ECO:0000256" key="6">
    <source>
        <dbReference type="ARBA" id="ARBA00034907"/>
    </source>
</evidence>
<dbReference type="Pfam" id="PF02978">
    <property type="entry name" value="SRP_SPB"/>
    <property type="match status" value="1"/>
</dbReference>
<dbReference type="AlphaFoldDB" id="A0A183V8L9"/>
<evidence type="ECO:0000256" key="2">
    <source>
        <dbReference type="ARBA" id="ARBA00022490"/>
    </source>
</evidence>
<protein>
    <recommendedName>
        <fullName evidence="5">Signal recognition particle subunit SRP54</fullName>
    </recommendedName>
    <alternativeName>
        <fullName evidence="6">Signal recognition particle 54 kDa protein</fullName>
    </alternativeName>
</protein>
<dbReference type="GO" id="GO:0005829">
    <property type="term" value="C:cytosol"/>
    <property type="evidence" value="ECO:0007669"/>
    <property type="project" value="TreeGrafter"/>
</dbReference>
<name>A0A183V8L9_TOXCA</name>
<dbReference type="WBParaSite" id="TCNE_0001709001-mRNA-1">
    <property type="protein sequence ID" value="TCNE_0001709001-mRNA-1"/>
    <property type="gene ID" value="TCNE_0001709001"/>
</dbReference>
<organism evidence="10 11">
    <name type="scientific">Toxocara canis</name>
    <name type="common">Canine roundworm</name>
    <dbReference type="NCBI Taxonomy" id="6265"/>
    <lineage>
        <taxon>Eukaryota</taxon>
        <taxon>Metazoa</taxon>
        <taxon>Ecdysozoa</taxon>
        <taxon>Nematoda</taxon>
        <taxon>Chromadorea</taxon>
        <taxon>Rhabditida</taxon>
        <taxon>Spirurina</taxon>
        <taxon>Ascaridomorpha</taxon>
        <taxon>Ascaridoidea</taxon>
        <taxon>Toxocaridae</taxon>
        <taxon>Toxocara</taxon>
    </lineage>
</organism>
<keyword evidence="10" id="KW-1185">Reference proteome</keyword>
<dbReference type="GO" id="GO:0005525">
    <property type="term" value="F:GTP binding"/>
    <property type="evidence" value="ECO:0007669"/>
    <property type="project" value="UniProtKB-KW"/>
</dbReference>
<dbReference type="GO" id="GO:0006616">
    <property type="term" value="P:SRP-dependent cotranslational protein targeting to membrane, translocation"/>
    <property type="evidence" value="ECO:0007669"/>
    <property type="project" value="TreeGrafter"/>
</dbReference>
<evidence type="ECO:0000313" key="9">
    <source>
        <dbReference type="EMBL" id="VDM48410.1"/>
    </source>
</evidence>
<dbReference type="Gene3D" id="1.10.260.30">
    <property type="entry name" value="Signal recognition particle, SRP54 subunit, M-domain"/>
    <property type="match status" value="1"/>
</dbReference>
<reference evidence="11" key="1">
    <citation type="submission" date="2016-06" db="UniProtKB">
        <authorList>
            <consortium name="WormBaseParasite"/>
        </authorList>
    </citation>
    <scope>IDENTIFICATION</scope>
</reference>
<keyword evidence="4" id="KW-0342">GTP-binding</keyword>
<dbReference type="InterPro" id="IPR004125">
    <property type="entry name" value="Signal_recog_particle_SRP54_M"/>
</dbReference>
<dbReference type="Pfam" id="PF00448">
    <property type="entry name" value="SRP54"/>
    <property type="match status" value="1"/>
</dbReference>
<keyword evidence="2" id="KW-0963">Cytoplasm</keyword>
<keyword evidence="3" id="KW-0547">Nucleotide-binding</keyword>
<dbReference type="InterPro" id="IPR022941">
    <property type="entry name" value="SRP54"/>
</dbReference>
<evidence type="ECO:0000256" key="3">
    <source>
        <dbReference type="ARBA" id="ARBA00022741"/>
    </source>
</evidence>
<comment type="subcellular location">
    <subcellularLocation>
        <location evidence="1">Cytoplasm</location>
    </subcellularLocation>
</comment>
<dbReference type="GO" id="GO:0005786">
    <property type="term" value="C:signal recognition particle, endoplasmic reticulum targeting"/>
    <property type="evidence" value="ECO:0007669"/>
    <property type="project" value="TreeGrafter"/>
</dbReference>
<accession>A0A183V8L9</accession>
<evidence type="ECO:0000256" key="5">
    <source>
        <dbReference type="ARBA" id="ARBA00034832"/>
    </source>
</evidence>
<evidence type="ECO:0000256" key="1">
    <source>
        <dbReference type="ARBA" id="ARBA00004496"/>
    </source>
</evidence>
<dbReference type="Proteomes" id="UP000050794">
    <property type="component" value="Unassembled WGS sequence"/>
</dbReference>
<dbReference type="GO" id="GO:0003924">
    <property type="term" value="F:GTPase activity"/>
    <property type="evidence" value="ECO:0007669"/>
    <property type="project" value="InterPro"/>
</dbReference>
<dbReference type="GO" id="GO:0030942">
    <property type="term" value="F:endoplasmic reticulum signal peptide binding"/>
    <property type="evidence" value="ECO:0007669"/>
    <property type="project" value="TreeGrafter"/>
</dbReference>
<dbReference type="PANTHER" id="PTHR11564">
    <property type="entry name" value="SIGNAL RECOGNITION PARTICLE 54K PROTEIN SRP54"/>
    <property type="match status" value="1"/>
</dbReference>
<dbReference type="SUPFAM" id="SSF47446">
    <property type="entry name" value="Signal peptide-binding domain"/>
    <property type="match status" value="1"/>
</dbReference>